<accession>A0ABS6BBL3</accession>
<evidence type="ECO:0000313" key="3">
    <source>
        <dbReference type="Proteomes" id="UP000733379"/>
    </source>
</evidence>
<organism evidence="2 3">
    <name type="scientific">Nocardia albiluteola</name>
    <dbReference type="NCBI Taxonomy" id="2842303"/>
    <lineage>
        <taxon>Bacteria</taxon>
        <taxon>Bacillati</taxon>
        <taxon>Actinomycetota</taxon>
        <taxon>Actinomycetes</taxon>
        <taxon>Mycobacteriales</taxon>
        <taxon>Nocardiaceae</taxon>
        <taxon>Nocardia</taxon>
    </lineage>
</organism>
<comment type="caution">
    <text evidence="2">The sequence shown here is derived from an EMBL/GenBank/DDBJ whole genome shotgun (WGS) entry which is preliminary data.</text>
</comment>
<evidence type="ECO:0000256" key="1">
    <source>
        <dbReference type="SAM" id="MobiDB-lite"/>
    </source>
</evidence>
<dbReference type="Proteomes" id="UP000733379">
    <property type="component" value="Unassembled WGS sequence"/>
</dbReference>
<name>A0ABS6BBL3_9NOCA</name>
<protein>
    <submittedName>
        <fullName evidence="2">Uncharacterized protein</fullName>
    </submittedName>
</protein>
<reference evidence="2 3" key="1">
    <citation type="submission" date="2021-06" db="EMBL/GenBank/DDBJ databases">
        <title>Actinomycetes sequencing.</title>
        <authorList>
            <person name="Shan Q."/>
        </authorList>
    </citation>
    <scope>NUCLEOTIDE SEQUENCE [LARGE SCALE GENOMIC DNA]</scope>
    <source>
        <strain evidence="2 3">NEAU-G5</strain>
    </source>
</reference>
<feature type="compositionally biased region" description="Gly residues" evidence="1">
    <location>
        <begin position="1"/>
        <end position="13"/>
    </location>
</feature>
<evidence type="ECO:0000313" key="2">
    <source>
        <dbReference type="EMBL" id="MBU3067170.1"/>
    </source>
</evidence>
<gene>
    <name evidence="2" type="ORF">KO481_37330</name>
</gene>
<feature type="region of interest" description="Disordered" evidence="1">
    <location>
        <begin position="1"/>
        <end position="39"/>
    </location>
</feature>
<dbReference type="EMBL" id="JAHKNI010000019">
    <property type="protein sequence ID" value="MBU3067170.1"/>
    <property type="molecule type" value="Genomic_DNA"/>
</dbReference>
<keyword evidence="3" id="KW-1185">Reference proteome</keyword>
<sequence length="39" mass="3736">MSGNVIGGIGRTGPAGHRCGAMARRSGGGVSRAEPGAAR</sequence>
<proteinExistence type="predicted"/>